<evidence type="ECO:0000256" key="24">
    <source>
        <dbReference type="SAM" id="Phobius"/>
    </source>
</evidence>
<keyword evidence="18 24" id="KW-0472">Membrane</keyword>
<dbReference type="PROSITE" id="PS50109">
    <property type="entry name" value="HIS_KIN"/>
    <property type="match status" value="1"/>
</dbReference>
<comment type="cofactor">
    <cofactor evidence="2">
        <name>Cu cation</name>
        <dbReference type="ChEBI" id="CHEBI:23378"/>
    </cofactor>
</comment>
<dbReference type="SUPFAM" id="SSF55781">
    <property type="entry name" value="GAF domain-like"/>
    <property type="match status" value="2"/>
</dbReference>
<evidence type="ECO:0000256" key="14">
    <source>
        <dbReference type="ARBA" id="ARBA00022840"/>
    </source>
</evidence>
<evidence type="ECO:0000256" key="12">
    <source>
        <dbReference type="ARBA" id="ARBA00022777"/>
    </source>
</evidence>
<dbReference type="InterPro" id="IPR016132">
    <property type="entry name" value="Phyto_chromo_attachment"/>
</dbReference>
<dbReference type="InterPro" id="IPR011006">
    <property type="entry name" value="CheY-like_superfamily"/>
</dbReference>
<dbReference type="AlphaFoldDB" id="A0A1E5QJ15"/>
<dbReference type="SMART" id="SM00065">
    <property type="entry name" value="GAF"/>
    <property type="match status" value="2"/>
</dbReference>
<dbReference type="CDD" id="cd00082">
    <property type="entry name" value="HisKA"/>
    <property type="match status" value="1"/>
</dbReference>
<evidence type="ECO:0000256" key="20">
    <source>
        <dbReference type="ARBA" id="ARBA00023306"/>
    </source>
</evidence>
<dbReference type="Pfam" id="PF00512">
    <property type="entry name" value="HisKA"/>
    <property type="match status" value="1"/>
</dbReference>
<dbReference type="InterPro" id="IPR005467">
    <property type="entry name" value="His_kinase_dom"/>
</dbReference>
<protein>
    <recommendedName>
        <fullName evidence="21">Circadian input-output histidine kinase CikA</fullName>
        <ecNumber evidence="6">2.7.13.3</ecNumber>
    </recommendedName>
</protein>
<dbReference type="Pfam" id="PF00072">
    <property type="entry name" value="Response_reg"/>
    <property type="match status" value="1"/>
</dbReference>
<feature type="modified residue" description="4-aspartylphosphate" evidence="22">
    <location>
        <position position="872"/>
    </location>
</feature>
<keyword evidence="12 28" id="KW-0418">Kinase</keyword>
<dbReference type="SUPFAM" id="SSF52172">
    <property type="entry name" value="CheY-like"/>
    <property type="match status" value="1"/>
</dbReference>
<dbReference type="GO" id="GO:0005524">
    <property type="term" value="F:ATP binding"/>
    <property type="evidence" value="ECO:0007669"/>
    <property type="project" value="UniProtKB-KW"/>
</dbReference>
<evidence type="ECO:0000256" key="13">
    <source>
        <dbReference type="ARBA" id="ARBA00022824"/>
    </source>
</evidence>
<keyword evidence="19" id="KW-1015">Disulfide bond</keyword>
<evidence type="ECO:0000256" key="7">
    <source>
        <dbReference type="ARBA" id="ARBA00022553"/>
    </source>
</evidence>
<evidence type="ECO:0000256" key="21">
    <source>
        <dbReference type="ARBA" id="ARBA00074306"/>
    </source>
</evidence>
<dbReference type="GO" id="GO:0016020">
    <property type="term" value="C:membrane"/>
    <property type="evidence" value="ECO:0007669"/>
    <property type="project" value="UniProtKB-SubCell"/>
</dbReference>
<organism evidence="28">
    <name type="scientific">Desertifilum tharense IPPAS B-1220</name>
    <dbReference type="NCBI Taxonomy" id="1781255"/>
    <lineage>
        <taxon>Bacteria</taxon>
        <taxon>Bacillati</taxon>
        <taxon>Cyanobacteriota</taxon>
        <taxon>Cyanophyceae</taxon>
        <taxon>Desertifilales</taxon>
        <taxon>Desertifilaceae</taxon>
        <taxon>Desertifilum</taxon>
    </lineage>
</organism>
<keyword evidence="8" id="KW-0808">Transferase</keyword>
<dbReference type="SMART" id="SM00448">
    <property type="entry name" value="REC"/>
    <property type="match status" value="1"/>
</dbReference>
<comment type="subcellular location">
    <subcellularLocation>
        <location evidence="3">Endoplasmic reticulum membrane</location>
        <topology evidence="3">Multi-pass membrane protein</topology>
    </subcellularLocation>
</comment>
<evidence type="ECO:0000259" key="27">
    <source>
        <dbReference type="PROSITE" id="PS50110"/>
    </source>
</evidence>
<evidence type="ECO:0000256" key="8">
    <source>
        <dbReference type="ARBA" id="ARBA00022679"/>
    </source>
</evidence>
<evidence type="ECO:0000256" key="6">
    <source>
        <dbReference type="ARBA" id="ARBA00012438"/>
    </source>
</evidence>
<dbReference type="CDD" id="cd17546">
    <property type="entry name" value="REC_hyHK_CKI1_RcsC-like"/>
    <property type="match status" value="1"/>
</dbReference>
<dbReference type="SMART" id="SM00388">
    <property type="entry name" value="HisKA"/>
    <property type="match status" value="1"/>
</dbReference>
<dbReference type="Pfam" id="PF25487">
    <property type="entry name" value="ETR1_N"/>
    <property type="match status" value="1"/>
</dbReference>
<dbReference type="OrthoDB" id="569347at2"/>
<feature type="domain" description="Histidine kinase" evidence="26">
    <location>
        <begin position="572"/>
        <end position="794"/>
    </location>
</feature>
<name>A0A1E5QJ15_9CYAN</name>
<dbReference type="InterPro" id="IPR004358">
    <property type="entry name" value="Sig_transdc_His_kin-like_C"/>
</dbReference>
<dbReference type="GO" id="GO:0000155">
    <property type="term" value="F:phosphorelay sensor kinase activity"/>
    <property type="evidence" value="ECO:0007669"/>
    <property type="project" value="InterPro"/>
</dbReference>
<dbReference type="InterPro" id="IPR029016">
    <property type="entry name" value="GAF-like_dom_sf"/>
</dbReference>
<keyword evidence="15 24" id="KW-1133">Transmembrane helix</keyword>
<dbReference type="EMBL" id="MJGC01000063">
    <property type="protein sequence ID" value="OEJ74679.1"/>
    <property type="molecule type" value="Genomic_DNA"/>
</dbReference>
<dbReference type="SUPFAM" id="SSF47384">
    <property type="entry name" value="Homodimeric domain of signal transducing histidine kinase"/>
    <property type="match status" value="1"/>
</dbReference>
<keyword evidence="23" id="KW-0175">Coiled coil</keyword>
<dbReference type="InterPro" id="IPR001789">
    <property type="entry name" value="Sig_transdc_resp-reg_receiver"/>
</dbReference>
<keyword evidence="9 24" id="KW-0812">Transmembrane</keyword>
<keyword evidence="13" id="KW-0256">Endoplasmic reticulum</keyword>
<keyword evidence="14" id="KW-0067">ATP-binding</keyword>
<evidence type="ECO:0000256" key="4">
    <source>
        <dbReference type="ARBA" id="ARBA00006402"/>
    </source>
</evidence>
<gene>
    <name evidence="28" type="ORF">BH720_13505</name>
</gene>
<evidence type="ECO:0000256" key="17">
    <source>
        <dbReference type="ARBA" id="ARBA00023012"/>
    </source>
</evidence>
<keyword evidence="10" id="KW-0547">Nucleotide-binding</keyword>
<dbReference type="Gene3D" id="3.30.565.10">
    <property type="entry name" value="Histidine kinase-like ATPase, C-terminal domain"/>
    <property type="match status" value="1"/>
</dbReference>
<evidence type="ECO:0000256" key="1">
    <source>
        <dbReference type="ARBA" id="ARBA00000085"/>
    </source>
</evidence>
<evidence type="ECO:0000256" key="23">
    <source>
        <dbReference type="SAM" id="Coils"/>
    </source>
</evidence>
<dbReference type="Gene3D" id="3.40.50.2300">
    <property type="match status" value="1"/>
</dbReference>
<feature type="transmembrane region" description="Helical" evidence="24">
    <location>
        <begin position="36"/>
        <end position="53"/>
    </location>
</feature>
<dbReference type="Gene3D" id="3.30.450.40">
    <property type="match status" value="2"/>
</dbReference>
<dbReference type="PANTHER" id="PTHR45339:SF1">
    <property type="entry name" value="HYBRID SIGNAL TRANSDUCTION HISTIDINE KINASE J"/>
    <property type="match status" value="1"/>
</dbReference>
<dbReference type="InterPro" id="IPR058544">
    <property type="entry name" value="ETR1_N"/>
</dbReference>
<sequence length="1039" mass="116849">MLDFLTTLLSPSQYMPHGHCYLWQTPLVWLHVTSDALIAFSYFSIPAMLLFFVRKRGDVPFSGVFALFGAFIVLCGTGHLMDIWTLWHPAYWVSGVERAITGLVSFYTALRLVELLPQFLALKTPKQLELVNQELERQIVERERAQATLRQIVAGTASVTGEKFFSALVSDLASALEVSYVLVSEVVGDPIHSLRTLAFWSGNEVLNGLEYALVDVPCAEVIENKVLCYYSDRLQARFPSSQMIVDLAAVSYMGVPLLDSEQNCIGNLCIVDTKPLPADENTEAIVSVFGARAAVELQRKWAEESKNRAYEELELRVQERTAELVEANVALETEIRERIATEATLQRMAERERATARVIQRMRQSLDLTAIFDTTTEELRKTLRCDRVLIYRFDADWSGQAIAESVAPGWNTIVTLQDLNPDFVKATTNRPDCIIQRLDGSQIQIHDTYLQETQGGIYRDRLDYCCVPDIAQADFPPCYLELLQTLQAKAYAIVPIFCGSQLWGLLAAYQNTSPRQWQSAEIQMILQIGSQLGVAVQQAELFAQTQRQAEELQQAKDTADAANRAKSEFLANMSHELRTPLNIILGIAQLLNRDRALSTNHQQYLKTLSHSGEHLLDLINDVLEMSKIEAGRLTFNQTSFNLHELLNSLQNMLQIKAASKGLQLTFDRSPHLPKGIKTDESKLRQVLLNLLGNAIKFTRQGSVTLRVSEQNDGDRTQYQLTFIVEDTGPGIDPQEQERLFKPFQQTETGLKATEGTGLGLAISQRYVQMMGGEIRVSSQVERGSAFSFSIPVALVDEPELPIEEQTNVRGQVIGLAPNQPTYRILIVEDRPANRLVLADLLNLPGFEIQEAENGQEAISLWQSWQPHLIFMDIRMPILNGYDATRNIRTQEQQRLQSNNALSSTKIIALTASAFQEQRQDILAAGCDGFISKPFKSEEIFENIAKHLNVQYLYSESPDSADGANANEPQEIQFLSLERLQVMPLSWIEKLHQAALQGNDYLIADLLVQIPQEHQSLAKIISQLIEEFRFDQITEITGQI</sequence>
<feature type="coiled-coil region" evidence="23">
    <location>
        <begin position="535"/>
        <end position="572"/>
    </location>
</feature>
<dbReference type="SUPFAM" id="SSF55874">
    <property type="entry name" value="ATPase domain of HSP90 chaperone/DNA topoisomerase II/histidine kinase"/>
    <property type="match status" value="1"/>
</dbReference>
<evidence type="ECO:0000256" key="9">
    <source>
        <dbReference type="ARBA" id="ARBA00022692"/>
    </source>
</evidence>
<keyword evidence="11" id="KW-0936">Ethylene signaling pathway</keyword>
<reference evidence="28" key="1">
    <citation type="submission" date="2016-09" db="EMBL/GenBank/DDBJ databases">
        <title>Draft genome of thermotolerant cyanobacterium Desertifilum sp. strain IPPAS B-1220.</title>
        <authorList>
            <person name="Sinetova M.A."/>
            <person name="Bolakhan K."/>
            <person name="Zayadan B.K."/>
            <person name="Mironov K.S."/>
            <person name="Ustinova V."/>
            <person name="Kupriyanova E.V."/>
            <person name="Sidorov R.A."/>
            <person name="Skrypnik A.N."/>
            <person name="Gogoleva N.E."/>
            <person name="Gogolev Y.V."/>
            <person name="Los D.A."/>
        </authorList>
    </citation>
    <scope>NUCLEOTIDE SEQUENCE [LARGE SCALE GENOMIC DNA]</scope>
    <source>
        <strain evidence="28">IPPAS B-1220</strain>
    </source>
</reference>
<feature type="transmembrane region" description="Helical" evidence="24">
    <location>
        <begin position="65"/>
        <end position="87"/>
    </location>
</feature>
<dbReference type="PRINTS" id="PR00344">
    <property type="entry name" value="BCTRLSENSOR"/>
</dbReference>
<dbReference type="Pfam" id="PF02518">
    <property type="entry name" value="HATPase_c"/>
    <property type="match status" value="1"/>
</dbReference>
<accession>A0A1E5QJ15</accession>
<evidence type="ECO:0000256" key="3">
    <source>
        <dbReference type="ARBA" id="ARBA00004477"/>
    </source>
</evidence>
<proteinExistence type="inferred from homology"/>
<keyword evidence="7 22" id="KW-0597">Phosphoprotein</keyword>
<comment type="similarity">
    <text evidence="4">In the N-terminal section; belongs to the phytochrome family.</text>
</comment>
<comment type="caution">
    <text evidence="28">The sequence shown here is derived from an EMBL/GenBank/DDBJ whole genome shotgun (WGS) entry which is preliminary data.</text>
</comment>
<evidence type="ECO:0000256" key="16">
    <source>
        <dbReference type="ARBA" id="ARBA00023008"/>
    </source>
</evidence>
<dbReference type="PROSITE" id="PS50110">
    <property type="entry name" value="RESPONSE_REGULATORY"/>
    <property type="match status" value="1"/>
</dbReference>
<evidence type="ECO:0000256" key="2">
    <source>
        <dbReference type="ARBA" id="ARBA00001935"/>
    </source>
</evidence>
<dbReference type="Gene3D" id="1.10.287.130">
    <property type="match status" value="1"/>
</dbReference>
<dbReference type="SMART" id="SM00387">
    <property type="entry name" value="HATPase_c"/>
    <property type="match status" value="1"/>
</dbReference>
<evidence type="ECO:0000256" key="5">
    <source>
        <dbReference type="ARBA" id="ARBA00009842"/>
    </source>
</evidence>
<comment type="similarity">
    <text evidence="5">Belongs to the ethylene receptor family.</text>
</comment>
<evidence type="ECO:0000256" key="11">
    <source>
        <dbReference type="ARBA" id="ARBA00022745"/>
    </source>
</evidence>
<dbReference type="PROSITE" id="PS50046">
    <property type="entry name" value="PHYTOCHROME_2"/>
    <property type="match status" value="1"/>
</dbReference>
<dbReference type="FunFam" id="1.10.287.130:FF:000038">
    <property type="entry name" value="Sensory transduction histidine kinase"/>
    <property type="match status" value="1"/>
</dbReference>
<dbReference type="CDD" id="cd16922">
    <property type="entry name" value="HATPase_EvgS-ArcB-TorS-like"/>
    <property type="match status" value="1"/>
</dbReference>
<dbReference type="InterPro" id="IPR003594">
    <property type="entry name" value="HATPase_dom"/>
</dbReference>
<keyword evidence="16" id="KW-0186">Copper</keyword>
<evidence type="ECO:0000256" key="15">
    <source>
        <dbReference type="ARBA" id="ARBA00022989"/>
    </source>
</evidence>
<keyword evidence="17" id="KW-0902">Two-component regulatory system</keyword>
<feature type="domain" description="Phytochrome chromophore attachment site" evidence="25">
    <location>
        <begin position="367"/>
        <end position="531"/>
    </location>
</feature>
<dbReference type="InterPro" id="IPR036890">
    <property type="entry name" value="HATPase_C_sf"/>
</dbReference>
<evidence type="ECO:0000259" key="26">
    <source>
        <dbReference type="PROSITE" id="PS50109"/>
    </source>
</evidence>
<evidence type="ECO:0000256" key="19">
    <source>
        <dbReference type="ARBA" id="ARBA00023157"/>
    </source>
</evidence>
<dbReference type="InterPro" id="IPR003661">
    <property type="entry name" value="HisK_dim/P_dom"/>
</dbReference>
<dbReference type="InterPro" id="IPR003018">
    <property type="entry name" value="GAF"/>
</dbReference>
<dbReference type="EC" id="2.7.13.3" evidence="6"/>
<evidence type="ECO:0000256" key="18">
    <source>
        <dbReference type="ARBA" id="ARBA00023136"/>
    </source>
</evidence>
<dbReference type="PANTHER" id="PTHR45339">
    <property type="entry name" value="HYBRID SIGNAL TRANSDUCTION HISTIDINE KINASE J"/>
    <property type="match status" value="1"/>
</dbReference>
<evidence type="ECO:0000259" key="25">
    <source>
        <dbReference type="PROSITE" id="PS50046"/>
    </source>
</evidence>
<dbReference type="Pfam" id="PF01590">
    <property type="entry name" value="GAF"/>
    <property type="match status" value="2"/>
</dbReference>
<keyword evidence="20" id="KW-0131">Cell cycle</keyword>
<evidence type="ECO:0000256" key="22">
    <source>
        <dbReference type="PROSITE-ProRule" id="PRU00169"/>
    </source>
</evidence>
<evidence type="ECO:0000256" key="10">
    <source>
        <dbReference type="ARBA" id="ARBA00022741"/>
    </source>
</evidence>
<feature type="domain" description="Response regulatory" evidence="27">
    <location>
        <begin position="823"/>
        <end position="947"/>
    </location>
</feature>
<evidence type="ECO:0000313" key="28">
    <source>
        <dbReference type="EMBL" id="OEJ74679.1"/>
    </source>
</evidence>
<comment type="catalytic activity">
    <reaction evidence="1">
        <text>ATP + protein L-histidine = ADP + protein N-phospho-L-histidine.</text>
        <dbReference type="EC" id="2.7.13.3"/>
    </reaction>
</comment>
<dbReference type="FunFam" id="3.30.565.10:FF:000010">
    <property type="entry name" value="Sensor histidine kinase RcsC"/>
    <property type="match status" value="1"/>
</dbReference>
<dbReference type="STRING" id="1781255.BH720_13505"/>
<dbReference type="InterPro" id="IPR036097">
    <property type="entry name" value="HisK_dim/P_sf"/>
</dbReference>